<dbReference type="GO" id="GO:0003723">
    <property type="term" value="F:RNA binding"/>
    <property type="evidence" value="ECO:0007669"/>
    <property type="project" value="InterPro"/>
</dbReference>
<dbReference type="PIRSF" id="PIRSF036382">
    <property type="entry name" value="RR_antiterm"/>
    <property type="match status" value="1"/>
</dbReference>
<dbReference type="InterPro" id="IPR049021">
    <property type="entry name" value="AmiR_N"/>
</dbReference>
<protein>
    <submittedName>
        <fullName evidence="2">Aliphatic amidase regulator</fullName>
    </submittedName>
    <submittedName>
        <fullName evidence="3">Two-component response regulator, AmiR/NasT family, consists of REC and RNA-binding antiterminator (ANTAR) domains</fullName>
    </submittedName>
</protein>
<keyword evidence="5" id="KW-1185">Reference proteome</keyword>
<feature type="domain" description="ANTAR" evidence="1">
    <location>
        <begin position="133"/>
        <end position="194"/>
    </location>
</feature>
<evidence type="ECO:0000313" key="5">
    <source>
        <dbReference type="Proteomes" id="UP000674425"/>
    </source>
</evidence>
<evidence type="ECO:0000313" key="4">
    <source>
        <dbReference type="Proteomes" id="UP000198844"/>
    </source>
</evidence>
<dbReference type="Gene3D" id="1.10.10.10">
    <property type="entry name" value="Winged helix-like DNA-binding domain superfamily/Winged helix DNA-binding domain"/>
    <property type="match status" value="1"/>
</dbReference>
<evidence type="ECO:0000313" key="2">
    <source>
        <dbReference type="EMBL" id="CAE6731360.1"/>
    </source>
</evidence>
<dbReference type="PROSITE" id="PS50921">
    <property type="entry name" value="ANTAR"/>
    <property type="match status" value="1"/>
</dbReference>
<dbReference type="Pfam" id="PF03861">
    <property type="entry name" value="ANTAR"/>
    <property type="match status" value="1"/>
</dbReference>
<dbReference type="RefSeq" id="WP_093643238.1">
    <property type="nucleotide sequence ID" value="NZ_CAJNAU010000012.1"/>
</dbReference>
<dbReference type="GeneID" id="77196691"/>
<dbReference type="SMART" id="SM01012">
    <property type="entry name" value="ANTAR"/>
    <property type="match status" value="1"/>
</dbReference>
<dbReference type="SUPFAM" id="SSF52172">
    <property type="entry name" value="CheY-like"/>
    <property type="match status" value="1"/>
</dbReference>
<evidence type="ECO:0000313" key="3">
    <source>
        <dbReference type="EMBL" id="SFU24353.1"/>
    </source>
</evidence>
<dbReference type="InterPro" id="IPR011006">
    <property type="entry name" value="CheY-like_superfamily"/>
</dbReference>
<reference evidence="3 4" key="1">
    <citation type="submission" date="2016-10" db="EMBL/GenBank/DDBJ databases">
        <authorList>
            <person name="de Groot N.N."/>
        </authorList>
    </citation>
    <scope>NUCLEOTIDE SEQUENCE [LARGE SCALE GENOMIC DNA]</scope>
    <source>
        <strain evidence="3 4">LMG 27731</strain>
    </source>
</reference>
<dbReference type="Proteomes" id="UP000198844">
    <property type="component" value="Unassembled WGS sequence"/>
</dbReference>
<accession>A0A1I7EK94</accession>
<dbReference type="OrthoDB" id="8720242at2"/>
<dbReference type="Gene3D" id="3.40.50.2300">
    <property type="match status" value="1"/>
</dbReference>
<gene>
    <name evidence="2" type="primary">amiR_1</name>
    <name evidence="2" type="ORF">R69658_01834</name>
    <name evidence="3" type="ORF">SAMN05192563_102689</name>
</gene>
<dbReference type="EMBL" id="CAJNAU010000012">
    <property type="protein sequence ID" value="CAE6731360.1"/>
    <property type="molecule type" value="Genomic_DNA"/>
</dbReference>
<proteinExistence type="predicted"/>
<dbReference type="AlphaFoldDB" id="A0A1I7EK94"/>
<evidence type="ECO:0000259" key="1">
    <source>
        <dbReference type="PROSITE" id="PS50921"/>
    </source>
</evidence>
<organism evidence="3 4">
    <name type="scientific">Paraburkholderia aspalathi</name>
    <dbReference type="NCBI Taxonomy" id="1324617"/>
    <lineage>
        <taxon>Bacteria</taxon>
        <taxon>Pseudomonadati</taxon>
        <taxon>Pseudomonadota</taxon>
        <taxon>Betaproteobacteria</taxon>
        <taxon>Burkholderiales</taxon>
        <taxon>Burkholderiaceae</taxon>
        <taxon>Paraburkholderia</taxon>
    </lineage>
</organism>
<reference evidence="2 5" key="2">
    <citation type="submission" date="2021-02" db="EMBL/GenBank/DDBJ databases">
        <authorList>
            <person name="Vanwijnsberghe S."/>
        </authorList>
    </citation>
    <scope>NUCLEOTIDE SEQUENCE [LARGE SCALE GENOMIC DNA]</scope>
    <source>
        <strain evidence="2 5">R-69658</strain>
    </source>
</reference>
<dbReference type="Proteomes" id="UP000674425">
    <property type="component" value="Unassembled WGS sequence"/>
</dbReference>
<dbReference type="Pfam" id="PF21332">
    <property type="entry name" value="AmiR_N"/>
    <property type="match status" value="1"/>
</dbReference>
<dbReference type="InterPro" id="IPR005561">
    <property type="entry name" value="ANTAR"/>
</dbReference>
<dbReference type="InterPro" id="IPR008327">
    <property type="entry name" value="Sig_transdc_resp-reg_antiterm"/>
</dbReference>
<dbReference type="InterPro" id="IPR036388">
    <property type="entry name" value="WH-like_DNA-bd_sf"/>
</dbReference>
<dbReference type="EMBL" id="FPBH01000026">
    <property type="protein sequence ID" value="SFU24353.1"/>
    <property type="molecule type" value="Genomic_DNA"/>
</dbReference>
<name>A0A1I7EK94_9BURK</name>
<sequence>MKQRSSSRTPQALRDIRSLSVLAIHPQDQDGEELLGQLCRIGCKVQMTWPALDTLPDATDVVFLAVRPETLSVSLPWMNAKGAPPVIPVVSYENPIIIEAVMQLGAYCVVPSPVRSFGLLTAIAVTLNQHRNRLQMERYVRRVEDKLAEQRQIQRAKTILMETRNLSEQEAYDLLRSQAMVKREHIETVAEAIIKADEVLRF</sequence>